<dbReference type="PROSITE" id="PS51332">
    <property type="entry name" value="B12_BINDING"/>
    <property type="match status" value="1"/>
</dbReference>
<keyword evidence="2" id="KW-0949">S-adenosyl-L-methionine</keyword>
<dbReference type="InterPro" id="IPR058240">
    <property type="entry name" value="rSAM_sf"/>
</dbReference>
<accession>A0A011RFL0</accession>
<dbReference type="InterPro" id="IPR006158">
    <property type="entry name" value="Cobalamin-bd"/>
</dbReference>
<evidence type="ECO:0000256" key="5">
    <source>
        <dbReference type="ARBA" id="ARBA00023014"/>
    </source>
</evidence>
<dbReference type="Pfam" id="PF04055">
    <property type="entry name" value="Radical_SAM"/>
    <property type="match status" value="1"/>
</dbReference>
<dbReference type="Gene3D" id="3.80.30.20">
    <property type="entry name" value="tm_1862 like domain"/>
    <property type="match status" value="1"/>
</dbReference>
<comment type="caution">
    <text evidence="7">The sequence shown here is derived from an EMBL/GenBank/DDBJ whole genome shotgun (WGS) entry which is preliminary data.</text>
</comment>
<keyword evidence="3" id="KW-0479">Metal-binding</keyword>
<dbReference type="SMART" id="SM00729">
    <property type="entry name" value="Elp3"/>
    <property type="match status" value="1"/>
</dbReference>
<dbReference type="InterPro" id="IPR007197">
    <property type="entry name" value="rSAM"/>
</dbReference>
<evidence type="ECO:0000259" key="6">
    <source>
        <dbReference type="PROSITE" id="PS51332"/>
    </source>
</evidence>
<dbReference type="AlphaFoldDB" id="A0A011RFL0"/>
<dbReference type="SFLD" id="SFLDG01082">
    <property type="entry name" value="B12-binding_domain_containing"/>
    <property type="match status" value="1"/>
</dbReference>
<evidence type="ECO:0000313" key="8">
    <source>
        <dbReference type="Proteomes" id="UP000022141"/>
    </source>
</evidence>
<dbReference type="STRING" id="1454004.AW11_01161"/>
<dbReference type="Proteomes" id="UP000022141">
    <property type="component" value="Unassembled WGS sequence"/>
</dbReference>
<sequence length="543" mass="60248">MSTRQKVVLIGLYSDRYPAIGETHGVSAIAGYLGDVCCTDVRVLDMVAKGQQQSELAIALCREVQPAVVGLSVTYGTFDYAVELWARLQAVVESSTRFVFGGALATFLAEDLLRATGPDSLVVIGEGEEALAMLVRGESVKTIPNLCFLEADGAVRYTARRPVDLTVPYLPRRVLQKGVQYYTEASRGCSWAHCTFCLRGLLDIKGRGSEYRQFPAERIASDLVRLAASGMSSVTFADEDLLGASGKTAEHVATALRIAQKVVSRPISVDASLTVHSVCSRRMTTYQREARTSLLREFRTLGLRKVFLGVESASSTQLKRYAKGHSIEEVEQAVRILLEIGFELELGWIPFDPLCTIGELRDNFTFLEYNQLASTTSYLFNELRIQRESKYHMLVKGYEERMGSRLLESTVDRNTLSLGYRYASESVQSLADSLHRFAPRLRKLHYPMKNLTRFGEAGALGESIDHGRALVREMRQDLCSAFLAVLQSKEAEISPKADEAFKTLLPVLAAKVLAWTRSLPTVTRDLEIVRRLESDAATESTLL</sequence>
<evidence type="ECO:0000256" key="2">
    <source>
        <dbReference type="ARBA" id="ARBA00022691"/>
    </source>
</evidence>
<evidence type="ECO:0000256" key="4">
    <source>
        <dbReference type="ARBA" id="ARBA00023004"/>
    </source>
</evidence>
<dbReference type="Gene3D" id="3.40.50.280">
    <property type="entry name" value="Cobalamin-binding domain"/>
    <property type="match status" value="1"/>
</dbReference>
<dbReference type="GO" id="GO:0046872">
    <property type="term" value="F:metal ion binding"/>
    <property type="evidence" value="ECO:0007669"/>
    <property type="project" value="UniProtKB-KW"/>
</dbReference>
<dbReference type="InterPro" id="IPR006638">
    <property type="entry name" value="Elp3/MiaA/NifB-like_rSAM"/>
</dbReference>
<dbReference type="GO" id="GO:0005829">
    <property type="term" value="C:cytosol"/>
    <property type="evidence" value="ECO:0007669"/>
    <property type="project" value="TreeGrafter"/>
</dbReference>
<comment type="cofactor">
    <cofactor evidence="1">
        <name>[4Fe-4S] cluster</name>
        <dbReference type="ChEBI" id="CHEBI:49883"/>
    </cofactor>
</comment>
<evidence type="ECO:0000256" key="3">
    <source>
        <dbReference type="ARBA" id="ARBA00022723"/>
    </source>
</evidence>
<dbReference type="SUPFAM" id="SSF102114">
    <property type="entry name" value="Radical SAM enzymes"/>
    <property type="match status" value="1"/>
</dbReference>
<dbReference type="GO" id="GO:0031419">
    <property type="term" value="F:cobalamin binding"/>
    <property type="evidence" value="ECO:0007669"/>
    <property type="project" value="InterPro"/>
</dbReference>
<dbReference type="InterPro" id="IPR051198">
    <property type="entry name" value="BchE-like"/>
</dbReference>
<feature type="domain" description="B12-binding" evidence="6">
    <location>
        <begin position="5"/>
        <end position="145"/>
    </location>
</feature>
<proteinExistence type="predicted"/>
<name>A0A011RFL0_ACCRE</name>
<keyword evidence="4" id="KW-0408">Iron</keyword>
<gene>
    <name evidence="7" type="ORF">AW11_01161</name>
</gene>
<reference evidence="7" key="1">
    <citation type="submission" date="2014-02" db="EMBL/GenBank/DDBJ databases">
        <title>Expanding our view of genomic diversity in Candidatus Accumulibacter clades.</title>
        <authorList>
            <person name="Skennerton C.T."/>
            <person name="Barr J.J."/>
            <person name="Slater F.R."/>
            <person name="Bond P.L."/>
            <person name="Tyson G.W."/>
        </authorList>
    </citation>
    <scope>NUCLEOTIDE SEQUENCE [LARGE SCALE GENOMIC DNA]</scope>
</reference>
<dbReference type="PATRIC" id="fig|1454004.3.peg.1214"/>
<dbReference type="GO" id="GO:0003824">
    <property type="term" value="F:catalytic activity"/>
    <property type="evidence" value="ECO:0007669"/>
    <property type="project" value="InterPro"/>
</dbReference>
<dbReference type="eggNOG" id="COG1032">
    <property type="taxonomic scope" value="Bacteria"/>
</dbReference>
<organism evidence="7 8">
    <name type="scientific">Accumulibacter regalis</name>
    <dbReference type="NCBI Taxonomy" id="522306"/>
    <lineage>
        <taxon>Bacteria</taxon>
        <taxon>Pseudomonadati</taxon>
        <taxon>Pseudomonadota</taxon>
        <taxon>Betaproteobacteria</taxon>
        <taxon>Candidatus Accumulibacter</taxon>
    </lineage>
</organism>
<dbReference type="EMBL" id="JEMY01000011">
    <property type="protein sequence ID" value="EXI89979.1"/>
    <property type="molecule type" value="Genomic_DNA"/>
</dbReference>
<evidence type="ECO:0000313" key="7">
    <source>
        <dbReference type="EMBL" id="EXI89979.1"/>
    </source>
</evidence>
<dbReference type="Pfam" id="PF02310">
    <property type="entry name" value="B12-binding"/>
    <property type="match status" value="1"/>
</dbReference>
<dbReference type="InterPro" id="IPR023404">
    <property type="entry name" value="rSAM_horseshoe"/>
</dbReference>
<keyword evidence="5" id="KW-0411">Iron-sulfur</keyword>
<keyword evidence="8" id="KW-1185">Reference proteome</keyword>
<dbReference type="PANTHER" id="PTHR43409:SF7">
    <property type="entry name" value="BLL1977 PROTEIN"/>
    <property type="match status" value="1"/>
</dbReference>
<dbReference type="SFLD" id="SFLDS00029">
    <property type="entry name" value="Radical_SAM"/>
    <property type="match status" value="1"/>
</dbReference>
<protein>
    <submittedName>
        <fullName evidence="7">B12-binding domain/radical SAM domain protein, family</fullName>
    </submittedName>
</protein>
<dbReference type="GO" id="GO:0051536">
    <property type="term" value="F:iron-sulfur cluster binding"/>
    <property type="evidence" value="ECO:0007669"/>
    <property type="project" value="UniProtKB-KW"/>
</dbReference>
<evidence type="ECO:0000256" key="1">
    <source>
        <dbReference type="ARBA" id="ARBA00001966"/>
    </source>
</evidence>
<dbReference type="PANTHER" id="PTHR43409">
    <property type="entry name" value="ANAEROBIC MAGNESIUM-PROTOPORPHYRIN IX MONOMETHYL ESTER CYCLASE-RELATED"/>
    <property type="match status" value="1"/>
</dbReference>